<evidence type="ECO:0000313" key="1">
    <source>
        <dbReference type="EMBL" id="CUN02691.1"/>
    </source>
</evidence>
<proteinExistence type="predicted"/>
<dbReference type="RefSeq" id="WP_055073043.1">
    <property type="nucleotide sequence ID" value="NZ_CYXY01000012.1"/>
</dbReference>
<organism evidence="1 2">
    <name type="scientific">Anaerostipes hadrus</name>
    <dbReference type="NCBI Taxonomy" id="649756"/>
    <lineage>
        <taxon>Bacteria</taxon>
        <taxon>Bacillati</taxon>
        <taxon>Bacillota</taxon>
        <taxon>Clostridia</taxon>
        <taxon>Lachnospirales</taxon>
        <taxon>Lachnospiraceae</taxon>
        <taxon>Anaerostipes</taxon>
    </lineage>
</organism>
<dbReference type="EMBL" id="CYXY01000012">
    <property type="protein sequence ID" value="CUN02691.1"/>
    <property type="molecule type" value="Genomic_DNA"/>
</dbReference>
<dbReference type="AlphaFoldDB" id="A0A173TJ34"/>
<accession>A0A173TJ34</accession>
<name>A0A173TJ34_ANAHA</name>
<protein>
    <submittedName>
        <fullName evidence="1">Uncharacterized protein</fullName>
    </submittedName>
</protein>
<sequence length="192" mass="22802">MNSLEAIEKLRIGHEQEAQQCIEIFRSFCQWYQSQYNFEQIESTFWNACIYLIEKHDLSEEKLIDFFLSQLGEDAKGKDEKQRGIDSLIYAYLQVKYTQNKKMTLEDVDKKSKNRTSKWKNLLKSRKYEKQKCRIDEKFSKALLQLKSTEIDFISDKLEQGYSKEDLLKIMIPGIGIEKMEAICNLIKKESR</sequence>
<dbReference type="Proteomes" id="UP000095553">
    <property type="component" value="Unassembled WGS sequence"/>
</dbReference>
<reference evidence="1 2" key="1">
    <citation type="submission" date="2015-09" db="EMBL/GenBank/DDBJ databases">
        <authorList>
            <consortium name="Pathogen Informatics"/>
        </authorList>
    </citation>
    <scope>NUCLEOTIDE SEQUENCE [LARGE SCALE GENOMIC DNA]</scope>
    <source>
        <strain evidence="1 2">2789STDY5834959</strain>
    </source>
</reference>
<evidence type="ECO:0000313" key="2">
    <source>
        <dbReference type="Proteomes" id="UP000095553"/>
    </source>
</evidence>
<gene>
    <name evidence="1" type="ORF">ERS852571_02059</name>
</gene>